<evidence type="ECO:0000256" key="11">
    <source>
        <dbReference type="SAM" id="MobiDB-lite"/>
    </source>
</evidence>
<evidence type="ECO:0000256" key="4">
    <source>
        <dbReference type="ARBA" id="ARBA00022723"/>
    </source>
</evidence>
<dbReference type="InterPro" id="IPR019987">
    <property type="entry name" value="GTP-bd_ribosome_bio_YsxC"/>
</dbReference>
<dbReference type="HAMAP" id="MF_00321">
    <property type="entry name" value="GTPase_EngB"/>
    <property type="match status" value="1"/>
</dbReference>
<keyword evidence="6" id="KW-0460">Magnesium</keyword>
<evidence type="ECO:0000256" key="2">
    <source>
        <dbReference type="ARBA" id="ARBA00009638"/>
    </source>
</evidence>
<evidence type="ECO:0000256" key="10">
    <source>
        <dbReference type="HAMAP-Rule" id="MF_00321"/>
    </source>
</evidence>
<evidence type="ECO:0000256" key="1">
    <source>
        <dbReference type="ARBA" id="ARBA00001946"/>
    </source>
</evidence>
<dbReference type="GO" id="GO:0005525">
    <property type="term" value="F:GTP binding"/>
    <property type="evidence" value="ECO:0007669"/>
    <property type="project" value="UniProtKB-UniRule"/>
</dbReference>
<keyword evidence="5 10" id="KW-0547">Nucleotide-binding</keyword>
<comment type="similarity">
    <text evidence="2 10">Belongs to the TRAFAC class TrmE-Era-EngA-EngB-Septin-like GTPase superfamily. EngB GTPase family.</text>
</comment>
<dbReference type="NCBIfam" id="TIGR03598">
    <property type="entry name" value="GTPase_YsxC"/>
    <property type="match status" value="1"/>
</dbReference>
<keyword evidence="9 10" id="KW-0131">Cell cycle</keyword>
<evidence type="ECO:0000259" key="12">
    <source>
        <dbReference type="PROSITE" id="PS51706"/>
    </source>
</evidence>
<dbReference type="GO" id="GO:0005829">
    <property type="term" value="C:cytosol"/>
    <property type="evidence" value="ECO:0007669"/>
    <property type="project" value="TreeGrafter"/>
</dbReference>
<evidence type="ECO:0000313" key="13">
    <source>
        <dbReference type="EMBL" id="MBB4267549.1"/>
    </source>
</evidence>
<dbReference type="InterPro" id="IPR027417">
    <property type="entry name" value="P-loop_NTPase"/>
</dbReference>
<organism evidence="13 14">
    <name type="scientific">Roseospira visakhapatnamensis</name>
    <dbReference type="NCBI Taxonomy" id="390880"/>
    <lineage>
        <taxon>Bacteria</taxon>
        <taxon>Pseudomonadati</taxon>
        <taxon>Pseudomonadota</taxon>
        <taxon>Alphaproteobacteria</taxon>
        <taxon>Rhodospirillales</taxon>
        <taxon>Rhodospirillaceae</taxon>
        <taxon>Roseospira</taxon>
    </lineage>
</organism>
<evidence type="ECO:0000256" key="5">
    <source>
        <dbReference type="ARBA" id="ARBA00022741"/>
    </source>
</evidence>
<accession>A0A7W6RFE5</accession>
<dbReference type="GO" id="GO:0046872">
    <property type="term" value="F:metal ion binding"/>
    <property type="evidence" value="ECO:0007669"/>
    <property type="project" value="UniProtKB-KW"/>
</dbReference>
<dbReference type="PANTHER" id="PTHR11649:SF13">
    <property type="entry name" value="ENGB-TYPE G DOMAIN-CONTAINING PROTEIN"/>
    <property type="match status" value="1"/>
</dbReference>
<dbReference type="Pfam" id="PF01926">
    <property type="entry name" value="MMR_HSR1"/>
    <property type="match status" value="1"/>
</dbReference>
<sequence>MVDDDAPPEPDGNGRPLGRDTGTDGGDEAREAAAAAARLEAGRWLFAQECQFLLGVADLSALPPGDLPEVAFCGRSNVGKSSLVNALTGRRTLARTSNTPGRTQQINLFALGPAGAPRLRLADLPGHGFARAPKTMVTAWTRLVNAYLRGRAPLRRVLLLVDARHGLKSVDREVMTMLDQAAVNYQVVLTKADKVGDKALGDMRARVTGQLADHVAAYPEVLVTSAETGAGMPELRAALAELAAPAPEPPRGRD</sequence>
<comment type="cofactor">
    <cofactor evidence="1">
        <name>Mg(2+)</name>
        <dbReference type="ChEBI" id="CHEBI:18420"/>
    </cofactor>
</comment>
<dbReference type="PROSITE" id="PS51706">
    <property type="entry name" value="G_ENGB"/>
    <property type="match status" value="1"/>
</dbReference>
<feature type="region of interest" description="Disordered" evidence="11">
    <location>
        <begin position="1"/>
        <end position="30"/>
    </location>
</feature>
<dbReference type="EMBL" id="JACIGK010000029">
    <property type="protein sequence ID" value="MBB4267549.1"/>
    <property type="molecule type" value="Genomic_DNA"/>
</dbReference>
<dbReference type="SUPFAM" id="SSF52540">
    <property type="entry name" value="P-loop containing nucleoside triphosphate hydrolases"/>
    <property type="match status" value="1"/>
</dbReference>
<evidence type="ECO:0000256" key="6">
    <source>
        <dbReference type="ARBA" id="ARBA00022842"/>
    </source>
</evidence>
<keyword evidence="7 10" id="KW-0342">GTP-binding</keyword>
<dbReference type="AlphaFoldDB" id="A0A7W6RFE5"/>
<name>A0A7W6RFE5_9PROT</name>
<dbReference type="RefSeq" id="WP_184047107.1">
    <property type="nucleotide sequence ID" value="NZ_JACIGK010000029.1"/>
</dbReference>
<keyword evidence="14" id="KW-1185">Reference proteome</keyword>
<evidence type="ECO:0000256" key="9">
    <source>
        <dbReference type="ARBA" id="ARBA00023306"/>
    </source>
</evidence>
<dbReference type="InterPro" id="IPR030393">
    <property type="entry name" value="G_ENGB_dom"/>
</dbReference>
<feature type="domain" description="EngB-type G" evidence="12">
    <location>
        <begin position="66"/>
        <end position="245"/>
    </location>
</feature>
<dbReference type="Proteomes" id="UP000554286">
    <property type="component" value="Unassembled WGS sequence"/>
</dbReference>
<dbReference type="CDD" id="cd01876">
    <property type="entry name" value="YihA_EngB"/>
    <property type="match status" value="1"/>
</dbReference>
<keyword evidence="8 10" id="KW-0717">Septation</keyword>
<feature type="compositionally biased region" description="Basic and acidic residues" evidence="11">
    <location>
        <begin position="17"/>
        <end position="30"/>
    </location>
</feature>
<evidence type="ECO:0000256" key="3">
    <source>
        <dbReference type="ARBA" id="ARBA00022618"/>
    </source>
</evidence>
<comment type="function">
    <text evidence="10">Necessary for normal cell division and for the maintenance of normal septation.</text>
</comment>
<dbReference type="GO" id="GO:0000917">
    <property type="term" value="P:division septum assembly"/>
    <property type="evidence" value="ECO:0007669"/>
    <property type="project" value="UniProtKB-KW"/>
</dbReference>
<dbReference type="InterPro" id="IPR006073">
    <property type="entry name" value="GTP-bd"/>
</dbReference>
<keyword evidence="3 10" id="KW-0132">Cell division</keyword>
<evidence type="ECO:0000313" key="14">
    <source>
        <dbReference type="Proteomes" id="UP000554286"/>
    </source>
</evidence>
<keyword evidence="4" id="KW-0479">Metal-binding</keyword>
<gene>
    <name evidence="10" type="primary">engB</name>
    <name evidence="13" type="ORF">GGD89_003195</name>
</gene>
<reference evidence="13 14" key="1">
    <citation type="submission" date="2020-08" db="EMBL/GenBank/DDBJ databases">
        <title>Genome sequencing of Purple Non-Sulfur Bacteria from various extreme environments.</title>
        <authorList>
            <person name="Mayer M."/>
        </authorList>
    </citation>
    <scope>NUCLEOTIDE SEQUENCE [LARGE SCALE GENOMIC DNA]</scope>
    <source>
        <strain evidence="13 14">JA131</strain>
    </source>
</reference>
<dbReference type="Gene3D" id="3.40.50.300">
    <property type="entry name" value="P-loop containing nucleotide triphosphate hydrolases"/>
    <property type="match status" value="1"/>
</dbReference>
<protein>
    <recommendedName>
        <fullName evidence="10">Probable GTP-binding protein EngB</fullName>
    </recommendedName>
</protein>
<evidence type="ECO:0000256" key="8">
    <source>
        <dbReference type="ARBA" id="ARBA00023210"/>
    </source>
</evidence>
<comment type="caution">
    <text evidence="13">The sequence shown here is derived from an EMBL/GenBank/DDBJ whole genome shotgun (WGS) entry which is preliminary data.</text>
</comment>
<proteinExistence type="inferred from homology"/>
<evidence type="ECO:0000256" key="7">
    <source>
        <dbReference type="ARBA" id="ARBA00023134"/>
    </source>
</evidence>
<dbReference type="PANTHER" id="PTHR11649">
    <property type="entry name" value="MSS1/TRME-RELATED GTP-BINDING PROTEIN"/>
    <property type="match status" value="1"/>
</dbReference>